<evidence type="ECO:0000256" key="2">
    <source>
        <dbReference type="SAM" id="Phobius"/>
    </source>
</evidence>
<dbReference type="OrthoDB" id="3266934at2759"/>
<sequence>MNFCNSAWSYTLLIVEPPDPIPVTVDTAHNCQTQGGEREKNKKICCSWTATLNLGVWMSVVVRIATLFCILFYRASAGPVAPIPDPVFLWLSIPEMWTCKSAPIFWSFENSESLPMYISITNAGVTQAPKPSATSVGHVDRSADPELLTMQISGLLDAAERTFTWAQANVTEGWYALIATFLTTSALQVSSPFFVNEGDISCLSTTTNLKPKSSAPGSIMLSPSSAFTPASSTVSSSPTTFATKTSHVELPEMLGGVFGGILIGGLFVAGLFKSLGFIKRRRTATSSGSMDRNQSRFRPGIRFPLRQRLITPHTELSNLGRHEFESQSSSFGTRIARNSSDANLVDLRRWFMQRRGSSQLQNPFDTPAGSVRQSSSSMPSYQTISSNCESASTGAVIVPPSPAYPSGSSLISRTDVVMDGMYNMHDPALLPHRSDPS</sequence>
<accession>A0A8H6VVT4</accession>
<comment type="caution">
    <text evidence="3">The sequence shown here is derived from an EMBL/GenBank/DDBJ whole genome shotgun (WGS) entry which is preliminary data.</text>
</comment>
<keyword evidence="2" id="KW-0812">Transmembrane</keyword>
<proteinExistence type="predicted"/>
<protein>
    <recommendedName>
        <fullName evidence="5">Transmembrane protein</fullName>
    </recommendedName>
</protein>
<feature type="region of interest" description="Disordered" evidence="1">
    <location>
        <begin position="358"/>
        <end position="385"/>
    </location>
</feature>
<dbReference type="EMBL" id="JACAZF010000012">
    <property type="protein sequence ID" value="KAF7291963.1"/>
    <property type="molecule type" value="Genomic_DNA"/>
</dbReference>
<organism evidence="3 4">
    <name type="scientific">Mycena indigotica</name>
    <dbReference type="NCBI Taxonomy" id="2126181"/>
    <lineage>
        <taxon>Eukaryota</taxon>
        <taxon>Fungi</taxon>
        <taxon>Dikarya</taxon>
        <taxon>Basidiomycota</taxon>
        <taxon>Agaricomycotina</taxon>
        <taxon>Agaricomycetes</taxon>
        <taxon>Agaricomycetidae</taxon>
        <taxon>Agaricales</taxon>
        <taxon>Marasmiineae</taxon>
        <taxon>Mycenaceae</taxon>
        <taxon>Mycena</taxon>
    </lineage>
</organism>
<dbReference type="Proteomes" id="UP000636479">
    <property type="component" value="Unassembled WGS sequence"/>
</dbReference>
<keyword evidence="2" id="KW-0472">Membrane</keyword>
<keyword evidence="2" id="KW-1133">Transmembrane helix</keyword>
<feature type="transmembrane region" description="Helical" evidence="2">
    <location>
        <begin position="253"/>
        <end position="272"/>
    </location>
</feature>
<feature type="compositionally biased region" description="Polar residues" evidence="1">
    <location>
        <begin position="371"/>
        <end position="385"/>
    </location>
</feature>
<gene>
    <name evidence="3" type="ORF">MIND_01221900</name>
</gene>
<dbReference type="GeneID" id="59351238"/>
<evidence type="ECO:0008006" key="5">
    <source>
        <dbReference type="Google" id="ProtNLM"/>
    </source>
</evidence>
<reference evidence="3" key="1">
    <citation type="submission" date="2020-05" db="EMBL/GenBank/DDBJ databases">
        <title>Mycena genomes resolve the evolution of fungal bioluminescence.</title>
        <authorList>
            <person name="Tsai I.J."/>
        </authorList>
    </citation>
    <scope>NUCLEOTIDE SEQUENCE</scope>
    <source>
        <strain evidence="3">171206Taipei</strain>
    </source>
</reference>
<evidence type="ECO:0000256" key="1">
    <source>
        <dbReference type="SAM" id="MobiDB-lite"/>
    </source>
</evidence>
<dbReference type="AlphaFoldDB" id="A0A8H6VVT4"/>
<evidence type="ECO:0000313" key="4">
    <source>
        <dbReference type="Proteomes" id="UP000636479"/>
    </source>
</evidence>
<evidence type="ECO:0000313" key="3">
    <source>
        <dbReference type="EMBL" id="KAF7291963.1"/>
    </source>
</evidence>
<dbReference type="RefSeq" id="XP_037214690.1">
    <property type="nucleotide sequence ID" value="XM_037368722.1"/>
</dbReference>
<name>A0A8H6VVT4_9AGAR</name>
<keyword evidence="4" id="KW-1185">Reference proteome</keyword>